<dbReference type="Gene3D" id="3.40.50.150">
    <property type="entry name" value="Vaccinia Virus protein VP39"/>
    <property type="match status" value="1"/>
</dbReference>
<proteinExistence type="predicted"/>
<dbReference type="InterPro" id="IPR041698">
    <property type="entry name" value="Methyltransf_25"/>
</dbReference>
<dbReference type="AlphaFoldDB" id="A0A964TAY1"/>
<protein>
    <submittedName>
        <fullName evidence="2">Methyltransferase domain-containing protein</fullName>
    </submittedName>
</protein>
<reference evidence="2" key="1">
    <citation type="submission" date="2020-01" db="EMBL/GenBank/DDBJ databases">
        <title>Muricauda ochracea sp. nov., isolated from a tidal flat of Garorim bay in Korea.</title>
        <authorList>
            <person name="Kim D."/>
            <person name="Yoo Y."/>
            <person name="Kim J.-J."/>
        </authorList>
    </citation>
    <scope>NUCLEOTIDE SEQUENCE</scope>
    <source>
        <strain evidence="2">JGD-17</strain>
    </source>
</reference>
<accession>A0A964TAY1</accession>
<gene>
    <name evidence="2" type="ORF">GTQ34_03195</name>
</gene>
<dbReference type="EMBL" id="JAAABI010000001">
    <property type="protein sequence ID" value="NAY90914.1"/>
    <property type="molecule type" value="Genomic_DNA"/>
</dbReference>
<keyword evidence="3" id="KW-1185">Reference proteome</keyword>
<evidence type="ECO:0000259" key="1">
    <source>
        <dbReference type="Pfam" id="PF13649"/>
    </source>
</evidence>
<keyword evidence="2" id="KW-0489">Methyltransferase</keyword>
<dbReference type="InterPro" id="IPR029063">
    <property type="entry name" value="SAM-dependent_MTases_sf"/>
</dbReference>
<dbReference type="Pfam" id="PF13649">
    <property type="entry name" value="Methyltransf_25"/>
    <property type="match status" value="1"/>
</dbReference>
<sequence>MDFSNRSLVEEYLDDPNLEKESFRKAYLDINRCNTLLGGTAITLKAIKDLIECHPKKSYTIYDMGCGDGHLLREVAKKFKNTGITLNLVGFDLRDDVIQLARDSSQSYQSISFKKADILSLDEVPDCDILLCTLTMHHFEEKEILKFIEIFSELAKVGVIINDLQRSKSAYFLFHVFSLFFIKSTIAKRDGLISISKGFRKLELKRMADNLKNVHHTITWKWAFRYLWVMKPMQPN</sequence>
<dbReference type="GO" id="GO:0008168">
    <property type="term" value="F:methyltransferase activity"/>
    <property type="evidence" value="ECO:0007669"/>
    <property type="project" value="UniProtKB-KW"/>
</dbReference>
<dbReference type="CDD" id="cd02440">
    <property type="entry name" value="AdoMet_MTases"/>
    <property type="match status" value="1"/>
</dbReference>
<dbReference type="SUPFAM" id="SSF53335">
    <property type="entry name" value="S-adenosyl-L-methionine-dependent methyltransferases"/>
    <property type="match status" value="1"/>
</dbReference>
<evidence type="ECO:0000313" key="3">
    <source>
        <dbReference type="Proteomes" id="UP000667650"/>
    </source>
</evidence>
<organism evidence="2 3">
    <name type="scientific">Flagellimonas ochracea</name>
    <dbReference type="NCBI Taxonomy" id="2696472"/>
    <lineage>
        <taxon>Bacteria</taxon>
        <taxon>Pseudomonadati</taxon>
        <taxon>Bacteroidota</taxon>
        <taxon>Flavobacteriia</taxon>
        <taxon>Flavobacteriales</taxon>
        <taxon>Flavobacteriaceae</taxon>
        <taxon>Flagellimonas</taxon>
    </lineage>
</organism>
<evidence type="ECO:0000313" key="2">
    <source>
        <dbReference type="EMBL" id="NAY90914.1"/>
    </source>
</evidence>
<dbReference type="RefSeq" id="WP_166522309.1">
    <property type="nucleotide sequence ID" value="NZ_JAAABI010000001.1"/>
</dbReference>
<name>A0A964TAY1_9FLAO</name>
<feature type="domain" description="Methyltransferase" evidence="1">
    <location>
        <begin position="61"/>
        <end position="155"/>
    </location>
</feature>
<dbReference type="GO" id="GO:0032259">
    <property type="term" value="P:methylation"/>
    <property type="evidence" value="ECO:0007669"/>
    <property type="project" value="UniProtKB-KW"/>
</dbReference>
<keyword evidence="2" id="KW-0808">Transferase</keyword>
<comment type="caution">
    <text evidence="2">The sequence shown here is derived from an EMBL/GenBank/DDBJ whole genome shotgun (WGS) entry which is preliminary data.</text>
</comment>
<dbReference type="Proteomes" id="UP000667650">
    <property type="component" value="Unassembled WGS sequence"/>
</dbReference>